<dbReference type="Pfam" id="PF01547">
    <property type="entry name" value="SBP_bac_1"/>
    <property type="match status" value="1"/>
</dbReference>
<dbReference type="InterPro" id="IPR006059">
    <property type="entry name" value="SBP"/>
</dbReference>
<accession>A0A1S8L1D9</accession>
<dbReference type="SUPFAM" id="SSF53850">
    <property type="entry name" value="Periplasmic binding protein-like II"/>
    <property type="match status" value="1"/>
</dbReference>
<evidence type="ECO:0000256" key="1">
    <source>
        <dbReference type="ARBA" id="ARBA00004196"/>
    </source>
</evidence>
<evidence type="ECO:0000313" key="7">
    <source>
        <dbReference type="EMBL" id="URZ09415.1"/>
    </source>
</evidence>
<keyword evidence="4" id="KW-0732">Signal</keyword>
<dbReference type="AlphaFoldDB" id="A0A1S8L1D9"/>
<comment type="subcellular location">
    <subcellularLocation>
        <location evidence="1">Cell envelope</location>
    </subcellularLocation>
</comment>
<dbReference type="PROSITE" id="PS51257">
    <property type="entry name" value="PROKAR_LIPOPROTEIN"/>
    <property type="match status" value="1"/>
</dbReference>
<evidence type="ECO:0000256" key="5">
    <source>
        <dbReference type="ARBA" id="ARBA00049629"/>
    </source>
</evidence>
<dbReference type="PANTHER" id="PTHR43649:SF28">
    <property type="entry name" value="BINDING PROTEIN COMPONENT OF ABC SUGAR TRANSPORTER-RELATED"/>
    <property type="match status" value="1"/>
</dbReference>
<gene>
    <name evidence="7" type="primary">msmE</name>
    <name evidence="7" type="ORF">CROST_000860</name>
</gene>
<keyword evidence="3" id="KW-0813">Transport</keyword>
<keyword evidence="8" id="KW-1185">Reference proteome</keyword>
<dbReference type="RefSeq" id="WP_077833531.1">
    <property type="nucleotide sequence ID" value="NZ_CP096983.1"/>
</dbReference>
<evidence type="ECO:0000313" key="8">
    <source>
        <dbReference type="Proteomes" id="UP000190951"/>
    </source>
</evidence>
<dbReference type="GO" id="GO:0030313">
    <property type="term" value="C:cell envelope"/>
    <property type="evidence" value="ECO:0007669"/>
    <property type="project" value="UniProtKB-SubCell"/>
</dbReference>
<evidence type="ECO:0000256" key="6">
    <source>
        <dbReference type="ARBA" id="ARBA00049753"/>
    </source>
</evidence>
<evidence type="ECO:0000256" key="2">
    <source>
        <dbReference type="ARBA" id="ARBA00008520"/>
    </source>
</evidence>
<evidence type="ECO:0000256" key="4">
    <source>
        <dbReference type="ARBA" id="ARBA00022729"/>
    </source>
</evidence>
<proteinExistence type="inferred from homology"/>
<dbReference type="KEGG" id="crw:CROST_000860"/>
<dbReference type="PANTHER" id="PTHR43649">
    <property type="entry name" value="ARABINOSE-BINDING PROTEIN-RELATED"/>
    <property type="match status" value="1"/>
</dbReference>
<evidence type="ECO:0000256" key="3">
    <source>
        <dbReference type="ARBA" id="ARBA00022448"/>
    </source>
</evidence>
<dbReference type="InterPro" id="IPR050490">
    <property type="entry name" value="Bact_solute-bd_prot1"/>
</dbReference>
<dbReference type="EMBL" id="CP096983">
    <property type="protein sequence ID" value="URZ09415.1"/>
    <property type="molecule type" value="Genomic_DNA"/>
</dbReference>
<dbReference type="Gene3D" id="3.40.190.10">
    <property type="entry name" value="Periplasmic binding protein-like II"/>
    <property type="match status" value="1"/>
</dbReference>
<comment type="function">
    <text evidence="5">Part of a binding-protein-dependent transport system for a sugar.</text>
</comment>
<dbReference type="STRING" id="84029.CROST_32570"/>
<organism evidence="7 8">
    <name type="scientific">Clostridium felsineum</name>
    <dbReference type="NCBI Taxonomy" id="36839"/>
    <lineage>
        <taxon>Bacteria</taxon>
        <taxon>Bacillati</taxon>
        <taxon>Bacillota</taxon>
        <taxon>Clostridia</taxon>
        <taxon>Eubacteriales</taxon>
        <taxon>Clostridiaceae</taxon>
        <taxon>Clostridium</taxon>
    </lineage>
</organism>
<reference evidence="7 8" key="1">
    <citation type="submission" date="2022-04" db="EMBL/GenBank/DDBJ databases">
        <title>Genome sequence of C. roseum typestrain.</title>
        <authorList>
            <person name="Poehlein A."/>
            <person name="Schoch T."/>
            <person name="Duerre P."/>
            <person name="Daniel R."/>
        </authorList>
    </citation>
    <scope>NUCLEOTIDE SEQUENCE [LARGE SCALE GENOMIC DNA]</scope>
    <source>
        <strain evidence="7 8">DSM 7320</strain>
    </source>
</reference>
<protein>
    <recommendedName>
        <fullName evidence="6">Probable sugar-binding periplasmic protein</fullName>
    </recommendedName>
</protein>
<comment type="similarity">
    <text evidence="2">Belongs to the bacterial solute-binding protein 1 family.</text>
</comment>
<name>A0A1S8L1D9_9CLOT</name>
<dbReference type="Proteomes" id="UP000190951">
    <property type="component" value="Chromosome"/>
</dbReference>
<sequence>MSKLLKRLCLFCIVTCLVTTTVGCNFIKSDDYDVDFFVEKFEMLDTFKAIAADFKKETGYKVKVESPSKAATIINDRVRNDVAPDIFQVYPGQTAYNIFQKEGKLMDVTNLSCNKNIDKGALDMYAVKDNRGKNHYYTLPLSFSCETLYYNETLLHKYGYDKPGLYGKTENEADKNGQYLPKTWEDMGRLADKVNSDRKAGINKLSLFALSGSDPYLIHGMHEALWQQVLTSTEDTNKYFLNSPKGKVGKYELEVSGKKLSNIESNGYDSAFNKVSDILTFVADNSQNNYGTAKAADAITALIKEEGLIFPAGTFSLPLIRQAKPKDEIRTMPFPGTTDNNATIISTADLALSVSKQAKNIKAVKAFLNYLTSAKVFQKYYDVDGNKTSVKGVNTKGKTPELEGIEKLYTDPKHHVPWIHQYWKQGESQIQTLTINFMITKNKKDLYNSLNQYFDVEKRMADEN</sequence>